<organism evidence="3 4">
    <name type="scientific">Austropuccinia psidii MF-1</name>
    <dbReference type="NCBI Taxonomy" id="1389203"/>
    <lineage>
        <taxon>Eukaryota</taxon>
        <taxon>Fungi</taxon>
        <taxon>Dikarya</taxon>
        <taxon>Basidiomycota</taxon>
        <taxon>Pucciniomycotina</taxon>
        <taxon>Pucciniomycetes</taxon>
        <taxon>Pucciniales</taxon>
        <taxon>Sphaerophragmiaceae</taxon>
        <taxon>Austropuccinia</taxon>
    </lineage>
</organism>
<evidence type="ECO:0000259" key="1">
    <source>
        <dbReference type="Pfam" id="PF23878"/>
    </source>
</evidence>
<dbReference type="InterPro" id="IPR056167">
    <property type="entry name" value="A-sol_ELP1"/>
</dbReference>
<dbReference type="PANTHER" id="PTHR12747:SF0">
    <property type="entry name" value="ELONGATOR COMPLEX PROTEIN 1"/>
    <property type="match status" value="1"/>
</dbReference>
<gene>
    <name evidence="3" type="ORF">O181_055109</name>
</gene>
<feature type="domain" description="ELP1 TPR" evidence="1">
    <location>
        <begin position="228"/>
        <end position="281"/>
    </location>
</feature>
<dbReference type="Proteomes" id="UP000765509">
    <property type="component" value="Unassembled WGS sequence"/>
</dbReference>
<dbReference type="GO" id="GO:0033588">
    <property type="term" value="C:elongator holoenzyme complex"/>
    <property type="evidence" value="ECO:0007669"/>
    <property type="project" value="InterPro"/>
</dbReference>
<accession>A0A9Q3HUA1</accession>
<sequence length="363" mass="41409">MVLRSICLDFLAEGRWAEAFIQCRKHKIDFNLLVDFDPQRFLGEGVRDFVKQINSNDHFFLVSSSLRPKDVTKELYPITSSWKRLTGKDNLMCSRYHLVISTCINCWVISVDVSKINQVCELMVLEFTHKQVQWEHINSILMAFVCKKSPDYKSALQILSKMKAQDGKVLDDAVKYIIFLSDANELYNFALSVYDLSLVILTAQHSQKDPKEYLPFLQSLRDLEPEMRKFKIDDQLGNYSLAVRHLSAAGEDQFDAVLNYTTLHSLYAEALDMYSGNSAKTKVDRVRQIWTRVEDIMIIALAYCGLLEELAIHKNLLISSRAAPSADAYAAMIQHAHEATDNASAALARTSNIELHPIHFYAT</sequence>
<dbReference type="GO" id="GO:0000049">
    <property type="term" value="F:tRNA binding"/>
    <property type="evidence" value="ECO:0007669"/>
    <property type="project" value="TreeGrafter"/>
</dbReference>
<feature type="domain" description="ELP1 alpha-solenoid" evidence="2">
    <location>
        <begin position="3"/>
        <end position="83"/>
    </location>
</feature>
<proteinExistence type="predicted"/>
<dbReference type="GO" id="GO:0005829">
    <property type="term" value="C:cytosol"/>
    <property type="evidence" value="ECO:0007669"/>
    <property type="project" value="TreeGrafter"/>
</dbReference>
<dbReference type="InterPro" id="IPR006849">
    <property type="entry name" value="Elp1"/>
</dbReference>
<protein>
    <submittedName>
        <fullName evidence="3">Uncharacterized protein</fullName>
    </submittedName>
</protein>
<evidence type="ECO:0000313" key="3">
    <source>
        <dbReference type="EMBL" id="MBW0515394.1"/>
    </source>
</evidence>
<dbReference type="InterPro" id="IPR056166">
    <property type="entry name" value="TPR_ELP1"/>
</dbReference>
<feature type="domain" description="ELP1 alpha-solenoid" evidence="2">
    <location>
        <begin position="110"/>
        <end position="220"/>
    </location>
</feature>
<keyword evidence="4" id="KW-1185">Reference proteome</keyword>
<dbReference type="PANTHER" id="PTHR12747">
    <property type="entry name" value="ELONGATOR COMPLEX PROTEIN 1"/>
    <property type="match status" value="1"/>
</dbReference>
<dbReference type="GO" id="GO:0002926">
    <property type="term" value="P:tRNA wobble base 5-methoxycarbonylmethyl-2-thiouridinylation"/>
    <property type="evidence" value="ECO:0007669"/>
    <property type="project" value="TreeGrafter"/>
</dbReference>
<evidence type="ECO:0000259" key="2">
    <source>
        <dbReference type="Pfam" id="PF23925"/>
    </source>
</evidence>
<dbReference type="OrthoDB" id="40048at2759"/>
<evidence type="ECO:0000313" key="4">
    <source>
        <dbReference type="Proteomes" id="UP000765509"/>
    </source>
</evidence>
<dbReference type="Pfam" id="PF23878">
    <property type="entry name" value="TPR_ELP1"/>
    <property type="match status" value="1"/>
</dbReference>
<reference evidence="3" key="1">
    <citation type="submission" date="2021-03" db="EMBL/GenBank/DDBJ databases">
        <title>Draft genome sequence of rust myrtle Austropuccinia psidii MF-1, a brazilian biotype.</title>
        <authorList>
            <person name="Quecine M.C."/>
            <person name="Pachon D.M.R."/>
            <person name="Bonatelli M.L."/>
            <person name="Correr F.H."/>
            <person name="Franceschini L.M."/>
            <person name="Leite T.F."/>
            <person name="Margarido G.R.A."/>
            <person name="Almeida C.A."/>
            <person name="Ferrarezi J.A."/>
            <person name="Labate C.A."/>
        </authorList>
    </citation>
    <scope>NUCLEOTIDE SEQUENCE</scope>
    <source>
        <strain evidence="3">MF-1</strain>
    </source>
</reference>
<comment type="caution">
    <text evidence="3">The sequence shown here is derived from an EMBL/GenBank/DDBJ whole genome shotgun (WGS) entry which is preliminary data.</text>
</comment>
<dbReference type="Pfam" id="PF23925">
    <property type="entry name" value="A-sol_ELP1"/>
    <property type="match status" value="2"/>
</dbReference>
<dbReference type="AlphaFoldDB" id="A0A9Q3HUA1"/>
<name>A0A9Q3HUA1_9BASI</name>
<dbReference type="EMBL" id="AVOT02024608">
    <property type="protein sequence ID" value="MBW0515394.1"/>
    <property type="molecule type" value="Genomic_DNA"/>
</dbReference>